<evidence type="ECO:0000313" key="1">
    <source>
        <dbReference type="EMBL" id="KAJ9100338.1"/>
    </source>
</evidence>
<dbReference type="EMBL" id="JASBWS010000076">
    <property type="protein sequence ID" value="KAJ9100338.1"/>
    <property type="molecule type" value="Genomic_DNA"/>
</dbReference>
<gene>
    <name evidence="1" type="ORF">QFC20_005470</name>
</gene>
<evidence type="ECO:0000313" key="2">
    <source>
        <dbReference type="Proteomes" id="UP001230649"/>
    </source>
</evidence>
<name>A0ACC2VMN0_9TREE</name>
<protein>
    <submittedName>
        <fullName evidence="1">Uncharacterized protein</fullName>
    </submittedName>
</protein>
<organism evidence="1 2">
    <name type="scientific">Naganishia adeliensis</name>
    <dbReference type="NCBI Taxonomy" id="92952"/>
    <lineage>
        <taxon>Eukaryota</taxon>
        <taxon>Fungi</taxon>
        <taxon>Dikarya</taxon>
        <taxon>Basidiomycota</taxon>
        <taxon>Agaricomycotina</taxon>
        <taxon>Tremellomycetes</taxon>
        <taxon>Filobasidiales</taxon>
        <taxon>Filobasidiaceae</taxon>
        <taxon>Naganishia</taxon>
    </lineage>
</organism>
<reference evidence="1" key="1">
    <citation type="submission" date="2023-04" db="EMBL/GenBank/DDBJ databases">
        <title>Draft Genome sequencing of Naganishia species isolated from polar environments using Oxford Nanopore Technology.</title>
        <authorList>
            <person name="Leo P."/>
            <person name="Venkateswaran K."/>
        </authorList>
    </citation>
    <scope>NUCLEOTIDE SEQUENCE</scope>
    <source>
        <strain evidence="1">MNA-CCFEE 5262</strain>
    </source>
</reference>
<proteinExistence type="predicted"/>
<dbReference type="Proteomes" id="UP001230649">
    <property type="component" value="Unassembled WGS sequence"/>
</dbReference>
<accession>A0ACC2VMN0</accession>
<comment type="caution">
    <text evidence="1">The sequence shown here is derived from an EMBL/GenBank/DDBJ whole genome shotgun (WGS) entry which is preliminary data.</text>
</comment>
<sequence>MSLRTSPCDRLRALRFIEREFAHACQTIDPLGINLQALLSRRIHISLLANFRAEAQYLLRVGNTIQGSSSTLGETMLGLEVLLNVLQGIIMLGIRGQGESKMEMETVQSIREAVVEPWVVEALVDLLSLAQTDSSTMMPTHEILNTLFTTLVNLPSTLPAFTAAGGYETIAGLLKLARKEVKVKAVEFLVYLGTLAAEEVNNDGKDHNAERIQQTRDVFGIAESIDNLPSTSKRKLAQPIPRSRHTPRDRPADRASSGNSTASTATNQADIDLLRTPIVWEYGSDVEIWSGDHQTTDKGRMQPAEIPLGGNINAFQFPKSQSSSELASHGFYTPQQRSEKHHPSRASTSGSSHGSQEDSGTFKPPGQRSTMMRRSSLSVRPSTTQQRVPSLRSLARVEEELAITPKKLVDMSPARLKADFRDLEVRKNMCSTVKMRGSSRPSSALRSPRTPNAGRNQPITSESETASTPTPKRGLTRDSSRTSLLVGNPSKSTDPRLLIPSGKVNIGLGFPGVRSTPSSAGNTLQADKGRTSSAEYPLELAKDSRIRGLAPIRTSGAEKRVSSNGSNASQKSSSGVTGMKKNQTLTYLSRAVSDEGPEQTGTIRRSDV</sequence>
<keyword evidence="2" id="KW-1185">Reference proteome</keyword>